<evidence type="ECO:0000259" key="1">
    <source>
        <dbReference type="Pfam" id="PF20335"/>
    </source>
</evidence>
<name>A0ABY1B5J1_9PSED</name>
<evidence type="ECO:0000313" key="3">
    <source>
        <dbReference type="Proteomes" id="UP000198512"/>
    </source>
</evidence>
<accession>A0ABY1B5J1</accession>
<organism evidence="2 3">
    <name type="scientific">Pseudomonas cuatrocienegasensis</name>
    <dbReference type="NCBI Taxonomy" id="543360"/>
    <lineage>
        <taxon>Bacteria</taxon>
        <taxon>Pseudomonadati</taxon>
        <taxon>Pseudomonadota</taxon>
        <taxon>Gammaproteobacteria</taxon>
        <taxon>Pseudomonadales</taxon>
        <taxon>Pseudomonadaceae</taxon>
        <taxon>Pseudomonas</taxon>
    </lineage>
</organism>
<comment type="caution">
    <text evidence="2">The sequence shown here is derived from an EMBL/GenBank/DDBJ whole genome shotgun (WGS) entry which is preliminary data.</text>
</comment>
<evidence type="ECO:0000313" key="2">
    <source>
        <dbReference type="EMBL" id="SEP95114.1"/>
    </source>
</evidence>
<reference evidence="2 3" key="1">
    <citation type="submission" date="2016-10" db="EMBL/GenBank/DDBJ databases">
        <authorList>
            <person name="Varghese N."/>
            <person name="Submissions S."/>
        </authorList>
    </citation>
    <scope>NUCLEOTIDE SEQUENCE [LARGE SCALE GENOMIC DNA]</scope>
    <source>
        <strain evidence="2 3">CIP 109853</strain>
    </source>
</reference>
<keyword evidence="3" id="KW-1185">Reference proteome</keyword>
<dbReference type="Pfam" id="PF20335">
    <property type="entry name" value="DUF6630"/>
    <property type="match status" value="1"/>
</dbReference>
<protein>
    <recommendedName>
        <fullName evidence="1">DUF6630 domain-containing protein</fullName>
    </recommendedName>
</protein>
<dbReference type="EMBL" id="FOFP01000002">
    <property type="protein sequence ID" value="SEP95114.1"/>
    <property type="molecule type" value="Genomic_DNA"/>
</dbReference>
<proteinExistence type="predicted"/>
<feature type="domain" description="DUF6630" evidence="1">
    <location>
        <begin position="36"/>
        <end position="89"/>
    </location>
</feature>
<dbReference type="InterPro" id="IPR046582">
    <property type="entry name" value="DUF6630"/>
</dbReference>
<gene>
    <name evidence="2" type="ORF">SAMN05216600_102381</name>
</gene>
<dbReference type="Proteomes" id="UP000198512">
    <property type="component" value="Unassembled WGS sequence"/>
</dbReference>
<sequence length="95" mass="10855">MACDFRGFDSFEYLAPHLVRASGITTPFVYSNNSLMTLAEVLTEFDLWLKPYGRRYLHLNTGGDEYVGFIAREERVAEIIVLAKEAMVQVSLENF</sequence>